<sequence length="305" mass="35605">MFATRFIKAGELILNEHPVLIVPECPLPHDTSAWDDLGSSLPEKEKMEMESMANCRSKEECPSLVEGIVRTNALLLNLTRPRSKKTKNRLTEEPAHQQHFGGVFLKINRCNHSCGPNAAHKWDLTNLSSKLYALRPIQPNEEITIFYTDITQPRDTRRAELNRNHRFLCSCPHCSPGDIKESDNTRSELRIWLSTHPSYLKWSTDLCRSDSTVISSHLQALSLISQENLHFLQHIFIEELVLSYAILGNHHEFEFWAKEFIEKCKVEDEERAKEFEGWLEDRRRCRKWGWREKQRKIMGNAGRKR</sequence>
<dbReference type="OMA" id="MANCRSK"/>
<dbReference type="InParanoid" id="K5W378"/>
<evidence type="ECO:0000259" key="1">
    <source>
        <dbReference type="PROSITE" id="PS50280"/>
    </source>
</evidence>
<dbReference type="InterPro" id="IPR046341">
    <property type="entry name" value="SET_dom_sf"/>
</dbReference>
<dbReference type="Proteomes" id="UP000008493">
    <property type="component" value="Unassembled WGS sequence"/>
</dbReference>
<dbReference type="eggNOG" id="KOG2084">
    <property type="taxonomic scope" value="Eukaryota"/>
</dbReference>
<dbReference type="OrthoDB" id="265717at2759"/>
<dbReference type="PROSITE" id="PS50280">
    <property type="entry name" value="SET"/>
    <property type="match status" value="1"/>
</dbReference>
<organism evidence="2 3">
    <name type="scientific">Agaricus bisporus var. burnettii (strain JB137-S8 / ATCC MYA-4627 / FGSC 10392)</name>
    <name type="common">White button mushroom</name>
    <dbReference type="NCBI Taxonomy" id="597362"/>
    <lineage>
        <taxon>Eukaryota</taxon>
        <taxon>Fungi</taxon>
        <taxon>Dikarya</taxon>
        <taxon>Basidiomycota</taxon>
        <taxon>Agaricomycotina</taxon>
        <taxon>Agaricomycetes</taxon>
        <taxon>Agaricomycetidae</taxon>
        <taxon>Agaricales</taxon>
        <taxon>Agaricineae</taxon>
        <taxon>Agaricaceae</taxon>
        <taxon>Agaricus</taxon>
    </lineage>
</organism>
<dbReference type="CDD" id="cd20071">
    <property type="entry name" value="SET_SMYD"/>
    <property type="match status" value="1"/>
</dbReference>
<dbReference type="GeneID" id="18830180"/>
<name>K5W378_AGABU</name>
<dbReference type="RefSeq" id="XP_007328101.1">
    <property type="nucleotide sequence ID" value="XM_007328039.1"/>
</dbReference>
<dbReference type="InterPro" id="IPR001214">
    <property type="entry name" value="SET_dom"/>
</dbReference>
<feature type="non-terminal residue" evidence="2">
    <location>
        <position position="305"/>
    </location>
</feature>
<keyword evidence="3" id="KW-1185">Reference proteome</keyword>
<feature type="domain" description="SET" evidence="1">
    <location>
        <begin position="1"/>
        <end position="148"/>
    </location>
</feature>
<dbReference type="EMBL" id="JH971388">
    <property type="protein sequence ID" value="EKM81254.1"/>
    <property type="molecule type" value="Genomic_DNA"/>
</dbReference>
<dbReference type="Pfam" id="PF00856">
    <property type="entry name" value="SET"/>
    <property type="match status" value="1"/>
</dbReference>
<protein>
    <recommendedName>
        <fullName evidence="1">SET domain-containing protein</fullName>
    </recommendedName>
</protein>
<dbReference type="Gene3D" id="2.170.270.10">
    <property type="entry name" value="SET domain"/>
    <property type="match status" value="1"/>
</dbReference>
<accession>K5W378</accession>
<dbReference type="InterPro" id="IPR053185">
    <property type="entry name" value="SET_domain_protein"/>
</dbReference>
<dbReference type="PANTHER" id="PTHR47332">
    <property type="entry name" value="SET DOMAIN-CONTAINING PROTEIN 5"/>
    <property type="match status" value="1"/>
</dbReference>
<proteinExistence type="predicted"/>
<dbReference type="AlphaFoldDB" id="K5W378"/>
<dbReference type="SUPFAM" id="SSF82199">
    <property type="entry name" value="SET domain"/>
    <property type="match status" value="1"/>
</dbReference>
<evidence type="ECO:0000313" key="3">
    <source>
        <dbReference type="Proteomes" id="UP000008493"/>
    </source>
</evidence>
<dbReference type="HOGENOM" id="CLU_028281_4_0_1"/>
<gene>
    <name evidence="2" type="ORF">AGABI1DRAFT_56703</name>
</gene>
<dbReference type="PANTHER" id="PTHR47332:SF4">
    <property type="entry name" value="SET DOMAIN-CONTAINING PROTEIN 5"/>
    <property type="match status" value="1"/>
</dbReference>
<dbReference type="KEGG" id="abp:AGABI1DRAFT56703"/>
<evidence type="ECO:0000313" key="2">
    <source>
        <dbReference type="EMBL" id="EKM81254.1"/>
    </source>
</evidence>
<reference evidence="3" key="1">
    <citation type="journal article" date="2012" name="Proc. Natl. Acad. Sci. U.S.A.">
        <title>Genome sequence of the button mushroom Agaricus bisporus reveals mechanisms governing adaptation to a humic-rich ecological niche.</title>
        <authorList>
            <person name="Morin E."/>
            <person name="Kohler A."/>
            <person name="Baker A.R."/>
            <person name="Foulongne-Oriol M."/>
            <person name="Lombard V."/>
            <person name="Nagy L.G."/>
            <person name="Ohm R.A."/>
            <person name="Patyshakuliyeva A."/>
            <person name="Brun A."/>
            <person name="Aerts A.L."/>
            <person name="Bailey A.M."/>
            <person name="Billette C."/>
            <person name="Coutinho P.M."/>
            <person name="Deakin G."/>
            <person name="Doddapaneni H."/>
            <person name="Floudas D."/>
            <person name="Grimwood J."/>
            <person name="Hilden K."/>
            <person name="Kuees U."/>
            <person name="LaButti K.M."/>
            <person name="Lapidus A."/>
            <person name="Lindquist E.A."/>
            <person name="Lucas S.M."/>
            <person name="Murat C."/>
            <person name="Riley R.W."/>
            <person name="Salamov A.A."/>
            <person name="Schmutz J."/>
            <person name="Subramanian V."/>
            <person name="Woesten H.A.B."/>
            <person name="Xu J."/>
            <person name="Eastwood D.C."/>
            <person name="Foster G.D."/>
            <person name="Sonnenberg A.S."/>
            <person name="Cullen D."/>
            <person name="de Vries R.P."/>
            <person name="Lundell T."/>
            <person name="Hibbett D.S."/>
            <person name="Henrissat B."/>
            <person name="Burton K.S."/>
            <person name="Kerrigan R.W."/>
            <person name="Challen M.P."/>
            <person name="Grigoriev I.V."/>
            <person name="Martin F."/>
        </authorList>
    </citation>
    <scope>NUCLEOTIDE SEQUENCE [LARGE SCALE GENOMIC DNA]</scope>
    <source>
        <strain evidence="3">JB137-S8 / ATCC MYA-4627 / FGSC 10392</strain>
    </source>
</reference>